<accession>A0A1J5QM99</accession>
<dbReference type="AlphaFoldDB" id="A0A1J5QM99"/>
<dbReference type="EMBL" id="MLJW01000603">
    <property type="protein sequence ID" value="OIQ84638.1"/>
    <property type="molecule type" value="Genomic_DNA"/>
</dbReference>
<dbReference type="SUPFAM" id="SSF46955">
    <property type="entry name" value="Putative DNA-binding domain"/>
    <property type="match status" value="1"/>
</dbReference>
<organism evidence="3">
    <name type="scientific">mine drainage metagenome</name>
    <dbReference type="NCBI Taxonomy" id="410659"/>
    <lineage>
        <taxon>unclassified sequences</taxon>
        <taxon>metagenomes</taxon>
        <taxon>ecological metagenomes</taxon>
    </lineage>
</organism>
<dbReference type="GO" id="GO:0003677">
    <property type="term" value="F:DNA binding"/>
    <property type="evidence" value="ECO:0007669"/>
    <property type="project" value="InterPro"/>
</dbReference>
<sequence>MTDQIQEPIKPERMMLSVAEVAQELGCGCDTVYSLLASGQLRSVRVGERLRRIRRSDLVAFIEALPDEPVPGEGQWERPAHPKPSGPSG</sequence>
<evidence type="ECO:0000259" key="2">
    <source>
        <dbReference type="Pfam" id="PF12728"/>
    </source>
</evidence>
<dbReference type="InterPro" id="IPR010093">
    <property type="entry name" value="SinI_DNA-bd"/>
</dbReference>
<dbReference type="Pfam" id="PF12728">
    <property type="entry name" value="HTH_17"/>
    <property type="match status" value="1"/>
</dbReference>
<protein>
    <submittedName>
        <fullName evidence="3">Helix-turn-helix domain protein</fullName>
    </submittedName>
</protein>
<dbReference type="InterPro" id="IPR009061">
    <property type="entry name" value="DNA-bd_dom_put_sf"/>
</dbReference>
<feature type="region of interest" description="Disordered" evidence="1">
    <location>
        <begin position="67"/>
        <end position="89"/>
    </location>
</feature>
<comment type="caution">
    <text evidence="3">The sequence shown here is derived from an EMBL/GenBank/DDBJ whole genome shotgun (WGS) entry which is preliminary data.</text>
</comment>
<dbReference type="NCBIfam" id="TIGR01764">
    <property type="entry name" value="excise"/>
    <property type="match status" value="1"/>
</dbReference>
<evidence type="ECO:0000313" key="3">
    <source>
        <dbReference type="EMBL" id="OIQ84638.1"/>
    </source>
</evidence>
<name>A0A1J5QM99_9ZZZZ</name>
<evidence type="ECO:0000256" key="1">
    <source>
        <dbReference type="SAM" id="MobiDB-lite"/>
    </source>
</evidence>
<reference evidence="3" key="1">
    <citation type="submission" date="2016-10" db="EMBL/GenBank/DDBJ databases">
        <title>Sequence of Gallionella enrichment culture.</title>
        <authorList>
            <person name="Poehlein A."/>
            <person name="Muehling M."/>
            <person name="Daniel R."/>
        </authorList>
    </citation>
    <scope>NUCLEOTIDE SEQUENCE</scope>
</reference>
<gene>
    <name evidence="3" type="ORF">GALL_335480</name>
</gene>
<dbReference type="InterPro" id="IPR041657">
    <property type="entry name" value="HTH_17"/>
</dbReference>
<proteinExistence type="predicted"/>
<feature type="domain" description="Helix-turn-helix" evidence="2">
    <location>
        <begin position="15"/>
        <end position="64"/>
    </location>
</feature>